<dbReference type="Proteomes" id="UP000800036">
    <property type="component" value="Unassembled WGS sequence"/>
</dbReference>
<feature type="compositionally biased region" description="Low complexity" evidence="1">
    <location>
        <begin position="8"/>
        <end position="18"/>
    </location>
</feature>
<proteinExistence type="predicted"/>
<evidence type="ECO:0000313" key="2">
    <source>
        <dbReference type="EMBL" id="KAF1976772.1"/>
    </source>
</evidence>
<accession>A0A6A5VM38</accession>
<dbReference type="AlphaFoldDB" id="A0A6A5VM38"/>
<sequence>MCDHSFCTTAARRTSQSRSRSRHRTAGRVLRLFASGIIEVLLNLRYLHASSNTHHDVFLKSSHLNRNFPAVSTKPISIMRSARSQPVTRLSRHPSTSSPELGMLVLWCLYSFRHDYVPIKGNHSCSLPDGTNTVRHPAVWAPVRIRNFPRVPMFCSFNSLYRLVQSPLPAVANVSDYEERLGIKLHMGRELWVLSDI</sequence>
<reference evidence="2" key="1">
    <citation type="journal article" date="2020" name="Stud. Mycol.">
        <title>101 Dothideomycetes genomes: a test case for predicting lifestyles and emergence of pathogens.</title>
        <authorList>
            <person name="Haridas S."/>
            <person name="Albert R."/>
            <person name="Binder M."/>
            <person name="Bloem J."/>
            <person name="Labutti K."/>
            <person name="Salamov A."/>
            <person name="Andreopoulos B."/>
            <person name="Baker S."/>
            <person name="Barry K."/>
            <person name="Bills G."/>
            <person name="Bluhm B."/>
            <person name="Cannon C."/>
            <person name="Castanera R."/>
            <person name="Culley D."/>
            <person name="Daum C."/>
            <person name="Ezra D."/>
            <person name="Gonzalez J."/>
            <person name="Henrissat B."/>
            <person name="Kuo A."/>
            <person name="Liang C."/>
            <person name="Lipzen A."/>
            <person name="Lutzoni F."/>
            <person name="Magnuson J."/>
            <person name="Mondo S."/>
            <person name="Nolan M."/>
            <person name="Ohm R."/>
            <person name="Pangilinan J."/>
            <person name="Park H.-J."/>
            <person name="Ramirez L."/>
            <person name="Alfaro M."/>
            <person name="Sun H."/>
            <person name="Tritt A."/>
            <person name="Yoshinaga Y."/>
            <person name="Zwiers L.-H."/>
            <person name="Turgeon B."/>
            <person name="Goodwin S."/>
            <person name="Spatafora J."/>
            <person name="Crous P."/>
            <person name="Grigoriev I."/>
        </authorList>
    </citation>
    <scope>NUCLEOTIDE SEQUENCE</scope>
    <source>
        <strain evidence="2">CBS 107.79</strain>
    </source>
</reference>
<evidence type="ECO:0000313" key="3">
    <source>
        <dbReference type="Proteomes" id="UP000800036"/>
    </source>
</evidence>
<organism evidence="2 3">
    <name type="scientific">Bimuria novae-zelandiae CBS 107.79</name>
    <dbReference type="NCBI Taxonomy" id="1447943"/>
    <lineage>
        <taxon>Eukaryota</taxon>
        <taxon>Fungi</taxon>
        <taxon>Dikarya</taxon>
        <taxon>Ascomycota</taxon>
        <taxon>Pezizomycotina</taxon>
        <taxon>Dothideomycetes</taxon>
        <taxon>Pleosporomycetidae</taxon>
        <taxon>Pleosporales</taxon>
        <taxon>Massarineae</taxon>
        <taxon>Didymosphaeriaceae</taxon>
        <taxon>Bimuria</taxon>
    </lineage>
</organism>
<name>A0A6A5VM38_9PLEO</name>
<feature type="region of interest" description="Disordered" evidence="1">
    <location>
        <begin position="1"/>
        <end position="22"/>
    </location>
</feature>
<gene>
    <name evidence="2" type="ORF">BU23DRAFT_12170</name>
</gene>
<keyword evidence="3" id="KW-1185">Reference proteome</keyword>
<dbReference type="EMBL" id="ML976665">
    <property type="protein sequence ID" value="KAF1976772.1"/>
    <property type="molecule type" value="Genomic_DNA"/>
</dbReference>
<evidence type="ECO:0000256" key="1">
    <source>
        <dbReference type="SAM" id="MobiDB-lite"/>
    </source>
</evidence>
<protein>
    <submittedName>
        <fullName evidence="2">Uncharacterized protein</fullName>
    </submittedName>
</protein>